<organism evidence="1 2">
    <name type="scientific">Acidiphilium rubrum</name>
    <dbReference type="NCBI Taxonomy" id="526"/>
    <lineage>
        <taxon>Bacteria</taxon>
        <taxon>Pseudomonadati</taxon>
        <taxon>Pseudomonadota</taxon>
        <taxon>Alphaproteobacteria</taxon>
        <taxon>Acetobacterales</taxon>
        <taxon>Acidocellaceae</taxon>
        <taxon>Acidiphilium</taxon>
    </lineage>
</organism>
<keyword evidence="2" id="KW-1185">Reference proteome</keyword>
<gene>
    <name evidence="1" type="ORF">SAMN05421828_1075</name>
</gene>
<dbReference type="Gene3D" id="3.40.50.150">
    <property type="entry name" value="Vaccinia Virus protein VP39"/>
    <property type="match status" value="1"/>
</dbReference>
<evidence type="ECO:0000313" key="1">
    <source>
        <dbReference type="EMBL" id="SIQ61615.1"/>
    </source>
</evidence>
<dbReference type="Proteomes" id="UP000186308">
    <property type="component" value="Unassembled WGS sequence"/>
</dbReference>
<evidence type="ECO:0008006" key="3">
    <source>
        <dbReference type="Google" id="ProtNLM"/>
    </source>
</evidence>
<dbReference type="AlphaFoldDB" id="A0A8G2FLC3"/>
<dbReference type="InterPro" id="IPR029063">
    <property type="entry name" value="SAM-dependent_MTases_sf"/>
</dbReference>
<dbReference type="SUPFAM" id="SSF53335">
    <property type="entry name" value="S-adenosyl-L-methionine-dependent methyltransferases"/>
    <property type="match status" value="1"/>
</dbReference>
<comment type="caution">
    <text evidence="1">The sequence shown here is derived from an EMBL/GenBank/DDBJ whole genome shotgun (WGS) entry which is preliminary data.</text>
</comment>
<sequence>MDVDLSLNEIGLKNGTDKSSSYHNYLNFYEQYFSKIRSRKLNILEIGVLDGASLRTWEEYFSNSTIVGADIVPSAKFHEAGRIKIELLDQSNIEELTRLAVKYGPFDLIIEDGSHMWEHQITSLRTLFPFLKSSGIYIVEDLQTNYGDMYKLYKGISALSCVDYLKKWVDLRVGDDLVDIDSVEDAFLRTYGRAAESITFYRRACLIKKLFIPIIRESQPFFDIPQPTSSVQKTLKIAAHISNQGDVLGNDGFVNFSSENFPIQGFSIELDERLIHYRVQYSDSTWSDWFDQGMFAGTRGESRELIGFTCRLLESEKTRWSIRTVGKFVGTNQQVIAGDGEDCRSPSGGALIAMHVAVFSNEE</sequence>
<dbReference type="EMBL" id="FTNE01000007">
    <property type="protein sequence ID" value="SIQ61615.1"/>
    <property type="molecule type" value="Genomic_DNA"/>
</dbReference>
<evidence type="ECO:0000313" key="2">
    <source>
        <dbReference type="Proteomes" id="UP000186308"/>
    </source>
</evidence>
<accession>A0A8G2FLC3</accession>
<protein>
    <recommendedName>
        <fullName evidence="3">Methyltransferase domain-containing protein</fullName>
    </recommendedName>
</protein>
<dbReference type="RefSeq" id="WP_139334017.1">
    <property type="nucleotide sequence ID" value="NZ_FTNE01000007.1"/>
</dbReference>
<name>A0A8G2FLC3_ACIRU</name>
<proteinExistence type="predicted"/>
<dbReference type="OrthoDB" id="5354021at2"/>
<reference evidence="1 2" key="1">
    <citation type="submission" date="2017-01" db="EMBL/GenBank/DDBJ databases">
        <authorList>
            <person name="Varghese N."/>
            <person name="Submissions S."/>
        </authorList>
    </citation>
    <scope>NUCLEOTIDE SEQUENCE [LARGE SCALE GENOMIC DNA]</scope>
    <source>
        <strain evidence="1 2">ATCC 35905</strain>
    </source>
</reference>